<dbReference type="GO" id="GO:0048038">
    <property type="term" value="F:quinone binding"/>
    <property type="evidence" value="ECO:0007669"/>
    <property type="project" value="InterPro"/>
</dbReference>
<dbReference type="InterPro" id="IPR036460">
    <property type="entry name" value="Cu_amine_oxidase_C_sf"/>
</dbReference>
<evidence type="ECO:0000256" key="3">
    <source>
        <dbReference type="ARBA" id="ARBA00001947"/>
    </source>
</evidence>
<dbReference type="InterPro" id="IPR015798">
    <property type="entry name" value="Cu_amine_oxidase_C"/>
</dbReference>
<sequence length="270" mass="29713">MSIDSDVNTVVGVEYPLDPLSRAEISRAASILKDGPAAAESFRFISIELREPAKDLLRAGIETVREADAVLIDRAEGRSYEAIVDLDAGIVSTWTQLGAGVHPPFMLDEFAEGEESCRKNPEVIAALAARGITDMGLVCFEPWSVGYFGEDNEGRRLMRALVFVRDEPDDSPYAHPIENFIVIVDLNTGEVVQLQDDEKTPVPAASGNYLPKYVGPARTDLKPISITQPEGPSFTVTGNHVQWANWTFRIGFTPREGLVLHQLRYQDKGV</sequence>
<dbReference type="InterPro" id="IPR016182">
    <property type="entry name" value="Cu_amine_oxidase_N-reg"/>
</dbReference>
<dbReference type="AlphaFoldDB" id="A0A3A5M0T9"/>
<comment type="PTM">
    <text evidence="11">Topaquinone (TPQ) is generated by copper-dependent autoxidation of a specific tyrosyl residue.</text>
</comment>
<evidence type="ECO:0000256" key="6">
    <source>
        <dbReference type="ARBA" id="ARBA00022723"/>
    </source>
</evidence>
<evidence type="ECO:0000259" key="13">
    <source>
        <dbReference type="Pfam" id="PF02727"/>
    </source>
</evidence>
<dbReference type="GO" id="GO:0008131">
    <property type="term" value="F:primary methylamine oxidase activity"/>
    <property type="evidence" value="ECO:0007669"/>
    <property type="project" value="InterPro"/>
</dbReference>
<evidence type="ECO:0000256" key="2">
    <source>
        <dbReference type="ARBA" id="ARBA00001936"/>
    </source>
</evidence>
<evidence type="ECO:0000256" key="1">
    <source>
        <dbReference type="ARBA" id="ARBA00001935"/>
    </source>
</evidence>
<dbReference type="GO" id="GO:0009308">
    <property type="term" value="P:amine metabolic process"/>
    <property type="evidence" value="ECO:0007669"/>
    <property type="project" value="UniProtKB-UniRule"/>
</dbReference>
<dbReference type="InterPro" id="IPR015800">
    <property type="entry name" value="Cu_amine_oxidase_N2"/>
</dbReference>
<evidence type="ECO:0000256" key="11">
    <source>
        <dbReference type="RuleBase" id="RU000672"/>
    </source>
</evidence>
<keyword evidence="8 11" id="KW-0560">Oxidoreductase</keyword>
<comment type="similarity">
    <text evidence="4 11">Belongs to the copper/topaquinone oxidase family.</text>
</comment>
<evidence type="ECO:0000313" key="15">
    <source>
        <dbReference type="EMBL" id="RJT77721.1"/>
    </source>
</evidence>
<feature type="domain" description="Copper amine oxidase N3-terminal" evidence="14">
    <location>
        <begin position="103"/>
        <end position="198"/>
    </location>
</feature>
<dbReference type="Pfam" id="PF02727">
    <property type="entry name" value="Cu_amine_oxidN2"/>
    <property type="match status" value="1"/>
</dbReference>
<protein>
    <recommendedName>
        <fullName evidence="11">Amine oxidase</fullName>
        <ecNumber evidence="11">1.4.3.-</ecNumber>
    </recommendedName>
</protein>
<evidence type="ECO:0000313" key="16">
    <source>
        <dbReference type="Proteomes" id="UP000272560"/>
    </source>
</evidence>
<evidence type="ECO:0000256" key="8">
    <source>
        <dbReference type="ARBA" id="ARBA00023002"/>
    </source>
</evidence>
<evidence type="ECO:0000256" key="4">
    <source>
        <dbReference type="ARBA" id="ARBA00007983"/>
    </source>
</evidence>
<dbReference type="Proteomes" id="UP000272560">
    <property type="component" value="Unassembled WGS sequence"/>
</dbReference>
<keyword evidence="10" id="KW-0464">Manganese</keyword>
<feature type="non-terminal residue" evidence="15">
    <location>
        <position position="270"/>
    </location>
</feature>
<keyword evidence="16" id="KW-1185">Reference proteome</keyword>
<dbReference type="EMBL" id="QZVT01000008">
    <property type="protein sequence ID" value="RJT77721.1"/>
    <property type="molecule type" value="Genomic_DNA"/>
</dbReference>
<evidence type="ECO:0000256" key="10">
    <source>
        <dbReference type="ARBA" id="ARBA00023211"/>
    </source>
</evidence>
<organism evidence="15 16">
    <name type="scientific">Arthrobacter cheniae</name>
    <dbReference type="NCBI Taxonomy" id="1258888"/>
    <lineage>
        <taxon>Bacteria</taxon>
        <taxon>Bacillati</taxon>
        <taxon>Actinomycetota</taxon>
        <taxon>Actinomycetes</taxon>
        <taxon>Micrococcales</taxon>
        <taxon>Micrococcaceae</taxon>
        <taxon>Arthrobacter</taxon>
    </lineage>
</organism>
<dbReference type="GO" id="GO:0005507">
    <property type="term" value="F:copper ion binding"/>
    <property type="evidence" value="ECO:0007669"/>
    <property type="project" value="InterPro"/>
</dbReference>
<proteinExistence type="inferred from homology"/>
<dbReference type="SUPFAM" id="SSF49998">
    <property type="entry name" value="Amine oxidase catalytic domain"/>
    <property type="match status" value="1"/>
</dbReference>
<keyword evidence="9 11" id="KW-0186">Copper</keyword>
<dbReference type="PANTHER" id="PTHR10638:SF86">
    <property type="entry name" value="COPPER AMINE OXIDASE 1-RELATED"/>
    <property type="match status" value="1"/>
</dbReference>
<dbReference type="InterPro" id="IPR015802">
    <property type="entry name" value="Cu_amine_oxidase_N3"/>
</dbReference>
<name>A0A3A5M0T9_9MICC</name>
<dbReference type="Gene3D" id="2.70.98.20">
    <property type="entry name" value="Copper amine oxidase, catalytic domain"/>
    <property type="match status" value="1"/>
</dbReference>
<dbReference type="Pfam" id="PF01179">
    <property type="entry name" value="Cu_amine_oxid"/>
    <property type="match status" value="1"/>
</dbReference>
<evidence type="ECO:0000256" key="9">
    <source>
        <dbReference type="ARBA" id="ARBA00023008"/>
    </source>
</evidence>
<reference evidence="15 16" key="1">
    <citation type="submission" date="2018-09" db="EMBL/GenBank/DDBJ databases">
        <title>Novel species of Arthrobacter.</title>
        <authorList>
            <person name="Liu Q."/>
            <person name="Xin Y.-H."/>
        </authorList>
    </citation>
    <scope>NUCLEOTIDE SEQUENCE [LARGE SCALE GENOMIC DNA]</scope>
    <source>
        <strain evidence="15 16">Hz2</strain>
    </source>
</reference>
<comment type="caution">
    <text evidence="15">The sequence shown here is derived from an EMBL/GenBank/DDBJ whole genome shotgun (WGS) entry which is preliminary data.</text>
</comment>
<comment type="subunit">
    <text evidence="5">Homodimer.</text>
</comment>
<keyword evidence="7 11" id="KW-0801">TPQ</keyword>
<dbReference type="PANTHER" id="PTHR10638">
    <property type="entry name" value="COPPER AMINE OXIDASE"/>
    <property type="match status" value="1"/>
</dbReference>
<dbReference type="Pfam" id="PF02728">
    <property type="entry name" value="Cu_amine_oxidN3"/>
    <property type="match status" value="1"/>
</dbReference>
<comment type="cofactor">
    <cofactor evidence="11">
        <name>Cu cation</name>
        <dbReference type="ChEBI" id="CHEBI:23378"/>
    </cofactor>
    <text evidence="11">Contains 1 topaquinone per subunit.</text>
</comment>
<comment type="cofactor">
    <cofactor evidence="2">
        <name>Mn(2+)</name>
        <dbReference type="ChEBI" id="CHEBI:29035"/>
    </cofactor>
</comment>
<dbReference type="InterPro" id="IPR000269">
    <property type="entry name" value="Cu_amine_oxidase"/>
</dbReference>
<feature type="domain" description="Copper amine oxidase N2-terminal" evidence="13">
    <location>
        <begin position="16"/>
        <end position="95"/>
    </location>
</feature>
<evidence type="ECO:0000256" key="5">
    <source>
        <dbReference type="ARBA" id="ARBA00011738"/>
    </source>
</evidence>
<comment type="cofactor">
    <cofactor evidence="3">
        <name>Zn(2+)</name>
        <dbReference type="ChEBI" id="CHEBI:29105"/>
    </cofactor>
</comment>
<dbReference type="Gene3D" id="3.10.450.40">
    <property type="match status" value="2"/>
</dbReference>
<evidence type="ECO:0000259" key="14">
    <source>
        <dbReference type="Pfam" id="PF02728"/>
    </source>
</evidence>
<accession>A0A3A5M0T9</accession>
<evidence type="ECO:0000256" key="7">
    <source>
        <dbReference type="ARBA" id="ARBA00022772"/>
    </source>
</evidence>
<dbReference type="SUPFAM" id="SSF54416">
    <property type="entry name" value="Amine oxidase N-terminal region"/>
    <property type="match status" value="2"/>
</dbReference>
<gene>
    <name evidence="15" type="primary">tynA</name>
    <name evidence="15" type="ORF">D6T63_14300</name>
</gene>
<comment type="cofactor">
    <cofactor evidence="1">
        <name>Cu cation</name>
        <dbReference type="ChEBI" id="CHEBI:23378"/>
    </cofactor>
</comment>
<keyword evidence="6 11" id="KW-0479">Metal-binding</keyword>
<evidence type="ECO:0000259" key="12">
    <source>
        <dbReference type="Pfam" id="PF01179"/>
    </source>
</evidence>
<dbReference type="EC" id="1.4.3.-" evidence="11"/>
<feature type="domain" description="Copper amine oxidase catalytic" evidence="12">
    <location>
        <begin position="225"/>
        <end position="268"/>
    </location>
</feature>